<keyword evidence="5" id="KW-0297">G-protein coupled receptor</keyword>
<keyword evidence="2" id="KW-1003">Cell membrane</keyword>
<dbReference type="InterPro" id="IPR000276">
    <property type="entry name" value="GPCR_Rhodpsn"/>
</dbReference>
<reference evidence="11" key="2">
    <citation type="submission" date="2025-08" db="UniProtKB">
        <authorList>
            <consortium name="Ensembl"/>
        </authorList>
    </citation>
    <scope>IDENTIFICATION</scope>
</reference>
<dbReference type="HOGENOM" id="CLU_009579_8_2_1"/>
<reference evidence="12" key="1">
    <citation type="submission" date="2011-12" db="EMBL/GenBank/DDBJ databases">
        <title>The Draft Genome of Lepisosteus oculatus.</title>
        <authorList>
            <consortium name="The Broad Institute Genome Assembly &amp; Analysis Group"/>
            <consortium name="Computational R&amp;D Group"/>
            <consortium name="and Sequencing Platform"/>
            <person name="Di Palma F."/>
            <person name="Alfoldi J."/>
            <person name="Johnson J."/>
            <person name="Berlin A."/>
            <person name="Gnerre S."/>
            <person name="Jaffe D."/>
            <person name="MacCallum I."/>
            <person name="Young S."/>
            <person name="Walker B.J."/>
            <person name="Lander E.S."/>
            <person name="Lindblad-Toh K."/>
        </authorList>
    </citation>
    <scope>NUCLEOTIDE SEQUENCE [LARGE SCALE GENOMIC DNA]</scope>
</reference>
<dbReference type="Gene3D" id="1.20.1070.10">
    <property type="entry name" value="Rhodopsin 7-helix transmembrane proteins"/>
    <property type="match status" value="1"/>
</dbReference>
<dbReference type="SUPFAM" id="SSF81321">
    <property type="entry name" value="Family A G protein-coupled receptor-like"/>
    <property type="match status" value="1"/>
</dbReference>
<evidence type="ECO:0000256" key="3">
    <source>
        <dbReference type="ARBA" id="ARBA00022692"/>
    </source>
</evidence>
<dbReference type="InterPro" id="IPR017452">
    <property type="entry name" value="GPCR_Rhodpsn_7TM"/>
</dbReference>
<dbReference type="EMBL" id="AHAT01029835">
    <property type="status" value="NOT_ANNOTATED_CDS"/>
    <property type="molecule type" value="Genomic_DNA"/>
</dbReference>
<dbReference type="PANTHER" id="PTHR24231">
    <property type="entry name" value="PURINOCEPTOR-RELATED G-PROTEIN COUPLED RECEPTOR"/>
    <property type="match status" value="1"/>
</dbReference>
<dbReference type="Bgee" id="ENSLOCG00000017784">
    <property type="expression patterns" value="Expressed in pharyngeal gill and 1 other cell type or tissue"/>
</dbReference>
<dbReference type="eggNOG" id="ENOG502QYYG">
    <property type="taxonomic scope" value="Eukaryota"/>
</dbReference>
<feature type="transmembrane region" description="Helical" evidence="9">
    <location>
        <begin position="66"/>
        <end position="88"/>
    </location>
</feature>
<dbReference type="Proteomes" id="UP000018468">
    <property type="component" value="Linkage group LG17"/>
</dbReference>
<feature type="transmembrane region" description="Helical" evidence="9">
    <location>
        <begin position="189"/>
        <end position="214"/>
    </location>
</feature>
<protein>
    <submittedName>
        <fullName evidence="11">Oxoglutarate (alpha-ketoglutarate) receptor 1a, tandem duplicate 3</fullName>
    </submittedName>
</protein>
<keyword evidence="4 9" id="KW-1133">Transmembrane helix</keyword>
<dbReference type="AlphaFoldDB" id="W5NMM9"/>
<name>W5NMM9_LEPOC</name>
<dbReference type="OMA" id="FVIIHPM"/>
<keyword evidence="7" id="KW-0675">Receptor</keyword>
<dbReference type="GeneTree" id="ENSGT01030000234621"/>
<dbReference type="GO" id="GO:0005886">
    <property type="term" value="C:plasma membrane"/>
    <property type="evidence" value="ECO:0000318"/>
    <property type="project" value="GO_Central"/>
</dbReference>
<dbReference type="GO" id="GO:0004930">
    <property type="term" value="F:G protein-coupled receptor activity"/>
    <property type="evidence" value="ECO:0007669"/>
    <property type="project" value="UniProtKB-KW"/>
</dbReference>
<dbReference type="GO" id="GO:0007186">
    <property type="term" value="P:G protein-coupled receptor signaling pathway"/>
    <property type="evidence" value="ECO:0000318"/>
    <property type="project" value="GO_Central"/>
</dbReference>
<dbReference type="STRING" id="7918.ENSLOCP00000021888"/>
<dbReference type="CDD" id="cd15375">
    <property type="entry name" value="7tmA_OXGR1"/>
    <property type="match status" value="1"/>
</dbReference>
<feature type="transmembrane region" description="Helical" evidence="9">
    <location>
        <begin position="143"/>
        <end position="169"/>
    </location>
</feature>
<sequence>QKMGQINSEEVYITPPNCTNIDTLMKRYYLPVMYSIIFIVGLVGNIISIMIYVFKMRPWKSSSIIMLNLAISDLLYVLSLPSFIYYYINQDSWTMGEFMCKLSRFVFHFNLYGSILFLTCLSIFRFIVVVHPLRVAQVQKRKWGILACVIVWVITAAELTPTLLMVNLIDVNHTMQCLDFASNHRETVWWYGLFLTILGYLIPLVIVCACYCRIVQALGKGPHVQSACRVKARKLIVVILLVFILCYLPFHILRILRVDTRRPGVDCVTMRRVHAAYIITRPITGLNTFFNLGLYTLAGDQFQQAFLSLFKSQQRFFMHAINVEVIE</sequence>
<evidence type="ECO:0000256" key="6">
    <source>
        <dbReference type="ARBA" id="ARBA00023136"/>
    </source>
</evidence>
<dbReference type="Pfam" id="PF00001">
    <property type="entry name" value="7tm_1"/>
    <property type="match status" value="1"/>
</dbReference>
<evidence type="ECO:0000256" key="5">
    <source>
        <dbReference type="ARBA" id="ARBA00023040"/>
    </source>
</evidence>
<keyword evidence="6 9" id="KW-0472">Membrane</keyword>
<dbReference type="GO" id="GO:0038023">
    <property type="term" value="F:signaling receptor activity"/>
    <property type="evidence" value="ECO:0000318"/>
    <property type="project" value="GO_Central"/>
</dbReference>
<feature type="transmembrane region" description="Helical" evidence="9">
    <location>
        <begin position="235"/>
        <end position="253"/>
    </location>
</feature>
<organism evidence="11 12">
    <name type="scientific">Lepisosteus oculatus</name>
    <name type="common">Spotted gar</name>
    <dbReference type="NCBI Taxonomy" id="7918"/>
    <lineage>
        <taxon>Eukaryota</taxon>
        <taxon>Metazoa</taxon>
        <taxon>Chordata</taxon>
        <taxon>Craniata</taxon>
        <taxon>Vertebrata</taxon>
        <taxon>Euteleostomi</taxon>
        <taxon>Actinopterygii</taxon>
        <taxon>Neopterygii</taxon>
        <taxon>Holostei</taxon>
        <taxon>Semionotiformes</taxon>
        <taxon>Lepisosteidae</taxon>
        <taxon>Lepisosteus</taxon>
    </lineage>
</organism>
<evidence type="ECO:0000313" key="11">
    <source>
        <dbReference type="Ensembl" id="ENSLOCP00000021888.1"/>
    </source>
</evidence>
<evidence type="ECO:0000256" key="9">
    <source>
        <dbReference type="SAM" id="Phobius"/>
    </source>
</evidence>
<dbReference type="PROSITE" id="PS50262">
    <property type="entry name" value="G_PROTEIN_RECEP_F1_2"/>
    <property type="match status" value="1"/>
</dbReference>
<dbReference type="InParanoid" id="W5NMM9"/>
<keyword evidence="8" id="KW-0807">Transducer</keyword>
<feature type="transmembrane region" description="Helical" evidence="9">
    <location>
        <begin position="108"/>
        <end position="131"/>
    </location>
</feature>
<dbReference type="Ensembl" id="ENSLOCT00000021926.1">
    <property type="protein sequence ID" value="ENSLOCP00000021888.1"/>
    <property type="gene ID" value="ENSLOCG00000017784.1"/>
</dbReference>
<keyword evidence="12" id="KW-1185">Reference proteome</keyword>
<dbReference type="PRINTS" id="PR01157">
    <property type="entry name" value="P2YPURNOCPTR"/>
</dbReference>
<dbReference type="FunCoup" id="W5NMM9">
    <property type="interactions" value="366"/>
</dbReference>
<evidence type="ECO:0000256" key="4">
    <source>
        <dbReference type="ARBA" id="ARBA00022989"/>
    </source>
</evidence>
<evidence type="ECO:0000259" key="10">
    <source>
        <dbReference type="PROSITE" id="PS50262"/>
    </source>
</evidence>
<keyword evidence="3 9" id="KW-0812">Transmembrane</keyword>
<comment type="subcellular location">
    <subcellularLocation>
        <location evidence="1">Cell membrane</location>
        <topology evidence="1">Multi-pass membrane protein</topology>
    </subcellularLocation>
</comment>
<evidence type="ECO:0000256" key="7">
    <source>
        <dbReference type="ARBA" id="ARBA00023170"/>
    </source>
</evidence>
<dbReference type="PRINTS" id="PR00237">
    <property type="entry name" value="GPCRRHODOPSN"/>
</dbReference>
<evidence type="ECO:0000256" key="2">
    <source>
        <dbReference type="ARBA" id="ARBA00022475"/>
    </source>
</evidence>
<proteinExistence type="predicted"/>
<evidence type="ECO:0000313" key="12">
    <source>
        <dbReference type="Proteomes" id="UP000018468"/>
    </source>
</evidence>
<feature type="domain" description="G-protein coupled receptors family 1 profile" evidence="10">
    <location>
        <begin position="44"/>
        <end position="295"/>
    </location>
</feature>
<feature type="transmembrane region" description="Helical" evidence="9">
    <location>
        <begin position="32"/>
        <end position="54"/>
    </location>
</feature>
<accession>W5NMM9</accession>
<dbReference type="PANTHER" id="PTHR24231:SF15">
    <property type="entry name" value="2-OXOGLUTARATE RECEPTOR 1"/>
    <property type="match status" value="1"/>
</dbReference>
<evidence type="ECO:0000256" key="1">
    <source>
        <dbReference type="ARBA" id="ARBA00004651"/>
    </source>
</evidence>
<reference evidence="11" key="3">
    <citation type="submission" date="2025-09" db="UniProtKB">
        <authorList>
            <consortium name="Ensembl"/>
        </authorList>
    </citation>
    <scope>IDENTIFICATION</scope>
</reference>
<evidence type="ECO:0000256" key="8">
    <source>
        <dbReference type="ARBA" id="ARBA00023224"/>
    </source>
</evidence>